<dbReference type="GO" id="GO:0008408">
    <property type="term" value="F:3'-5' exonuclease activity"/>
    <property type="evidence" value="ECO:0007669"/>
    <property type="project" value="InterPro"/>
</dbReference>
<dbReference type="GO" id="GO:0003676">
    <property type="term" value="F:nucleic acid binding"/>
    <property type="evidence" value="ECO:0007669"/>
    <property type="project" value="InterPro"/>
</dbReference>
<reference evidence="5" key="2">
    <citation type="submission" date="2018-04" db="EMBL/GenBank/DDBJ databases">
        <title>OnivRS2 (Oryza nivara Reference Sequence Version 2).</title>
        <authorList>
            <person name="Zhang J."/>
            <person name="Kudrna D."/>
            <person name="Lee S."/>
            <person name="Talag J."/>
            <person name="Rajasekar S."/>
            <person name="Welchert J."/>
            <person name="Hsing Y.-I."/>
            <person name="Wing R.A."/>
        </authorList>
    </citation>
    <scope>NUCLEOTIDE SEQUENCE [LARGE SCALE GENOMIC DNA]</scope>
</reference>
<feature type="domain" description="3'-5' exonuclease" evidence="4">
    <location>
        <begin position="53"/>
        <end position="162"/>
    </location>
</feature>
<dbReference type="eggNOG" id="KOG4373">
    <property type="taxonomic scope" value="Eukaryota"/>
</dbReference>
<evidence type="ECO:0000313" key="6">
    <source>
        <dbReference type="Proteomes" id="UP000006591"/>
    </source>
</evidence>
<evidence type="ECO:0000313" key="5">
    <source>
        <dbReference type="EnsemblPlants" id="ONIVA01G28610.1"/>
    </source>
</evidence>
<dbReference type="GO" id="GO:0005737">
    <property type="term" value="C:cytoplasm"/>
    <property type="evidence" value="ECO:0007669"/>
    <property type="project" value="TreeGrafter"/>
</dbReference>
<dbReference type="EnsemblPlants" id="ONIVA01G28610.1">
    <property type="protein sequence ID" value="ONIVA01G28610.1"/>
    <property type="gene ID" value="ONIVA01G28610"/>
</dbReference>
<keyword evidence="6" id="KW-1185">Reference proteome</keyword>
<dbReference type="InterPro" id="IPR002562">
    <property type="entry name" value="3'-5'_exonuclease_dom"/>
</dbReference>
<name>A0A0E0FQI7_ORYNI</name>
<protein>
    <recommendedName>
        <fullName evidence="4">3'-5' exonuclease domain-containing protein</fullName>
    </recommendedName>
</protein>
<dbReference type="SUPFAM" id="SSF53098">
    <property type="entry name" value="Ribonuclease H-like"/>
    <property type="match status" value="1"/>
</dbReference>
<feature type="region of interest" description="Disordered" evidence="3">
    <location>
        <begin position="1"/>
        <end position="34"/>
    </location>
</feature>
<dbReference type="Proteomes" id="UP000006591">
    <property type="component" value="Chromosome 1"/>
</dbReference>
<dbReference type="STRING" id="4536.A0A0E0FQI7"/>
<keyword evidence="2" id="KW-0378">Hydrolase</keyword>
<dbReference type="GO" id="GO:0006139">
    <property type="term" value="P:nucleobase-containing compound metabolic process"/>
    <property type="evidence" value="ECO:0007669"/>
    <property type="project" value="InterPro"/>
</dbReference>
<dbReference type="PANTHER" id="PTHR13620:SF123">
    <property type="entry name" value="OS11G0222320 PROTEIN"/>
    <property type="match status" value="1"/>
</dbReference>
<dbReference type="Pfam" id="PF01612">
    <property type="entry name" value="DNA_pol_A_exo1"/>
    <property type="match status" value="1"/>
</dbReference>
<dbReference type="AlphaFoldDB" id="A0A0E0FQI7"/>
<evidence type="ECO:0000256" key="2">
    <source>
        <dbReference type="ARBA" id="ARBA00022801"/>
    </source>
</evidence>
<dbReference type="GO" id="GO:0005634">
    <property type="term" value="C:nucleus"/>
    <property type="evidence" value="ECO:0007669"/>
    <property type="project" value="TreeGrafter"/>
</dbReference>
<dbReference type="Gene3D" id="3.30.420.10">
    <property type="entry name" value="Ribonuclease H-like superfamily/Ribonuclease H"/>
    <property type="match status" value="1"/>
</dbReference>
<keyword evidence="1" id="KW-0540">Nuclease</keyword>
<evidence type="ECO:0000259" key="4">
    <source>
        <dbReference type="Pfam" id="PF01612"/>
    </source>
</evidence>
<dbReference type="CDD" id="cd06141">
    <property type="entry name" value="WRN_exo"/>
    <property type="match status" value="1"/>
</dbReference>
<accession>A0A0E0FQI7</accession>
<organism evidence="5">
    <name type="scientific">Oryza nivara</name>
    <name type="common">Indian wild rice</name>
    <name type="synonym">Oryza sativa f. spontanea</name>
    <dbReference type="NCBI Taxonomy" id="4536"/>
    <lineage>
        <taxon>Eukaryota</taxon>
        <taxon>Viridiplantae</taxon>
        <taxon>Streptophyta</taxon>
        <taxon>Embryophyta</taxon>
        <taxon>Tracheophyta</taxon>
        <taxon>Spermatophyta</taxon>
        <taxon>Magnoliopsida</taxon>
        <taxon>Liliopsida</taxon>
        <taxon>Poales</taxon>
        <taxon>Poaceae</taxon>
        <taxon>BOP clade</taxon>
        <taxon>Oryzoideae</taxon>
        <taxon>Oryzeae</taxon>
        <taxon>Oryzinae</taxon>
        <taxon>Oryza</taxon>
    </lineage>
</organism>
<dbReference type="InterPro" id="IPR012337">
    <property type="entry name" value="RNaseH-like_sf"/>
</dbReference>
<dbReference type="InterPro" id="IPR036397">
    <property type="entry name" value="RNaseH_sf"/>
</dbReference>
<evidence type="ECO:0000256" key="1">
    <source>
        <dbReference type="ARBA" id="ARBA00022722"/>
    </source>
</evidence>
<proteinExistence type="predicted"/>
<sequence length="173" mass="17843">MGGGSGVGDEEAEAEAAAAAEVTGRGGARGDVGGGGGGAGEAAAAIYQAGNMVPHELAEFLADPSVRFVGVAVNNDMQRLANDCNLRVACAVDLRYAAAAVLGQPELARAGLKRLALTVMGAHMEKEKNITKSRWGEPTLTWEQVNYACIDAYVSYEIGRRLLSGEPILAAPL</sequence>
<feature type="compositionally biased region" description="Gly residues" evidence="3">
    <location>
        <begin position="24"/>
        <end position="34"/>
    </location>
</feature>
<dbReference type="Gramene" id="ONIVA01G28610.1">
    <property type="protein sequence ID" value="ONIVA01G28610.1"/>
    <property type="gene ID" value="ONIVA01G28610"/>
</dbReference>
<dbReference type="InterPro" id="IPR051132">
    <property type="entry name" value="3-5_Exonuclease_domain"/>
</dbReference>
<dbReference type="OMA" id="QWREDHE"/>
<dbReference type="HOGENOM" id="CLU_1550022_0_0_1"/>
<reference evidence="5" key="1">
    <citation type="submission" date="2015-04" db="UniProtKB">
        <authorList>
            <consortium name="EnsemblPlants"/>
        </authorList>
    </citation>
    <scope>IDENTIFICATION</scope>
    <source>
        <strain evidence="5">SL10</strain>
    </source>
</reference>
<dbReference type="PANTHER" id="PTHR13620">
    <property type="entry name" value="3-5 EXONUCLEASE"/>
    <property type="match status" value="1"/>
</dbReference>
<evidence type="ECO:0000256" key="3">
    <source>
        <dbReference type="SAM" id="MobiDB-lite"/>
    </source>
</evidence>